<evidence type="ECO:0000313" key="2">
    <source>
        <dbReference type="Proteomes" id="UP000828390"/>
    </source>
</evidence>
<protein>
    <submittedName>
        <fullName evidence="1">Uncharacterized protein</fullName>
    </submittedName>
</protein>
<dbReference type="Proteomes" id="UP000828390">
    <property type="component" value="Unassembled WGS sequence"/>
</dbReference>
<keyword evidence="2" id="KW-1185">Reference proteome</keyword>
<accession>A0A9D4EI78</accession>
<proteinExistence type="predicted"/>
<evidence type="ECO:0000313" key="1">
    <source>
        <dbReference type="EMBL" id="KAH3778560.1"/>
    </source>
</evidence>
<name>A0A9D4EI78_DREPO</name>
<organism evidence="1 2">
    <name type="scientific">Dreissena polymorpha</name>
    <name type="common">Zebra mussel</name>
    <name type="synonym">Mytilus polymorpha</name>
    <dbReference type="NCBI Taxonomy" id="45954"/>
    <lineage>
        <taxon>Eukaryota</taxon>
        <taxon>Metazoa</taxon>
        <taxon>Spiralia</taxon>
        <taxon>Lophotrochozoa</taxon>
        <taxon>Mollusca</taxon>
        <taxon>Bivalvia</taxon>
        <taxon>Autobranchia</taxon>
        <taxon>Heteroconchia</taxon>
        <taxon>Euheterodonta</taxon>
        <taxon>Imparidentia</taxon>
        <taxon>Neoheterodontei</taxon>
        <taxon>Myida</taxon>
        <taxon>Dreissenoidea</taxon>
        <taxon>Dreissenidae</taxon>
        <taxon>Dreissena</taxon>
    </lineage>
</organism>
<reference evidence="1" key="2">
    <citation type="submission" date="2020-11" db="EMBL/GenBank/DDBJ databases">
        <authorList>
            <person name="McCartney M.A."/>
            <person name="Auch B."/>
            <person name="Kono T."/>
            <person name="Mallez S."/>
            <person name="Becker A."/>
            <person name="Gohl D.M."/>
            <person name="Silverstein K.A.T."/>
            <person name="Koren S."/>
            <person name="Bechman K.B."/>
            <person name="Herman A."/>
            <person name="Abrahante J.E."/>
            <person name="Garbe J."/>
        </authorList>
    </citation>
    <scope>NUCLEOTIDE SEQUENCE</scope>
    <source>
        <strain evidence="1">Duluth1</strain>
        <tissue evidence="1">Whole animal</tissue>
    </source>
</reference>
<comment type="caution">
    <text evidence="1">The sequence shown here is derived from an EMBL/GenBank/DDBJ whole genome shotgun (WGS) entry which is preliminary data.</text>
</comment>
<gene>
    <name evidence="1" type="ORF">DPMN_180027</name>
</gene>
<dbReference type="AlphaFoldDB" id="A0A9D4EI78"/>
<dbReference type="EMBL" id="JAIWYP010000009">
    <property type="protein sequence ID" value="KAH3778560.1"/>
    <property type="molecule type" value="Genomic_DNA"/>
</dbReference>
<sequence length="66" mass="7300">MAVQKTYLSRNKVAVRSPCSKLSFSVGLSGDHTTSMATLQRPYHVPNTTIASLTERRKNAGLRRPL</sequence>
<reference evidence="1" key="1">
    <citation type="journal article" date="2019" name="bioRxiv">
        <title>The Genome of the Zebra Mussel, Dreissena polymorpha: A Resource for Invasive Species Research.</title>
        <authorList>
            <person name="McCartney M.A."/>
            <person name="Auch B."/>
            <person name="Kono T."/>
            <person name="Mallez S."/>
            <person name="Zhang Y."/>
            <person name="Obille A."/>
            <person name="Becker A."/>
            <person name="Abrahante J.E."/>
            <person name="Garbe J."/>
            <person name="Badalamenti J.P."/>
            <person name="Herman A."/>
            <person name="Mangelson H."/>
            <person name="Liachko I."/>
            <person name="Sullivan S."/>
            <person name="Sone E.D."/>
            <person name="Koren S."/>
            <person name="Silverstein K.A.T."/>
            <person name="Beckman K.B."/>
            <person name="Gohl D.M."/>
        </authorList>
    </citation>
    <scope>NUCLEOTIDE SEQUENCE</scope>
    <source>
        <strain evidence="1">Duluth1</strain>
        <tissue evidence="1">Whole animal</tissue>
    </source>
</reference>